<dbReference type="SUPFAM" id="SSF52047">
    <property type="entry name" value="RNI-like"/>
    <property type="match status" value="1"/>
</dbReference>
<dbReference type="Proteomes" id="UP000472270">
    <property type="component" value="Unassembled WGS sequence"/>
</dbReference>
<dbReference type="InterPro" id="IPR006574">
    <property type="entry name" value="PRY"/>
</dbReference>
<organism evidence="5 6">
    <name type="scientific">Sinocyclocheilus rhinocerous</name>
    <dbReference type="NCBI Taxonomy" id="307959"/>
    <lineage>
        <taxon>Eukaryota</taxon>
        <taxon>Metazoa</taxon>
        <taxon>Chordata</taxon>
        <taxon>Craniata</taxon>
        <taxon>Vertebrata</taxon>
        <taxon>Euteleostomi</taxon>
        <taxon>Actinopterygii</taxon>
        <taxon>Neopterygii</taxon>
        <taxon>Teleostei</taxon>
        <taxon>Ostariophysi</taxon>
        <taxon>Cypriniformes</taxon>
        <taxon>Cyprinidae</taxon>
        <taxon>Cyprininae</taxon>
        <taxon>Sinocyclocheilus</taxon>
    </lineage>
</organism>
<dbReference type="InterPro" id="IPR032675">
    <property type="entry name" value="LRR_dom_sf"/>
</dbReference>
<dbReference type="InterPro" id="IPR001870">
    <property type="entry name" value="B30.2/SPRY"/>
</dbReference>
<dbReference type="Pfam" id="PF00622">
    <property type="entry name" value="SPRY"/>
    <property type="match status" value="1"/>
</dbReference>
<evidence type="ECO:0000259" key="4">
    <source>
        <dbReference type="PROSITE" id="PS50188"/>
    </source>
</evidence>
<name>A0A673IEY8_9TELE</name>
<dbReference type="InterPro" id="IPR043136">
    <property type="entry name" value="B30.2/SPRY_sf"/>
</dbReference>
<keyword evidence="3" id="KW-0862">Zinc</keyword>
<dbReference type="PANTHER" id="PTHR25465">
    <property type="entry name" value="B-BOX DOMAIN CONTAINING"/>
    <property type="match status" value="1"/>
</dbReference>
<protein>
    <recommendedName>
        <fullName evidence="4">B30.2/SPRY domain-containing protein</fullName>
    </recommendedName>
</protein>
<dbReference type="GO" id="GO:0008270">
    <property type="term" value="F:zinc ion binding"/>
    <property type="evidence" value="ECO:0007669"/>
    <property type="project" value="UniProtKB-KW"/>
</dbReference>
<dbReference type="AlphaFoldDB" id="A0A673IEY8"/>
<dbReference type="PRINTS" id="PR01407">
    <property type="entry name" value="BUTYPHLNCDUF"/>
</dbReference>
<evidence type="ECO:0000256" key="3">
    <source>
        <dbReference type="ARBA" id="ARBA00022833"/>
    </source>
</evidence>
<dbReference type="PANTHER" id="PTHR25465:SF5">
    <property type="entry name" value="E3 UBIQUITIN_ISG15 LIGASE TRIM25-RELATED"/>
    <property type="match status" value="1"/>
</dbReference>
<keyword evidence="6" id="KW-1185">Reference proteome</keyword>
<keyword evidence="2" id="KW-0863">Zinc-finger</keyword>
<reference evidence="5" key="2">
    <citation type="submission" date="2025-09" db="UniProtKB">
        <authorList>
            <consortium name="Ensembl"/>
        </authorList>
    </citation>
    <scope>IDENTIFICATION</scope>
</reference>
<reference evidence="5" key="1">
    <citation type="submission" date="2025-08" db="UniProtKB">
        <authorList>
            <consortium name="Ensembl"/>
        </authorList>
    </citation>
    <scope>IDENTIFICATION</scope>
</reference>
<evidence type="ECO:0000313" key="5">
    <source>
        <dbReference type="Ensembl" id="ENSSRHP00000037385.1"/>
    </source>
</evidence>
<evidence type="ECO:0000256" key="2">
    <source>
        <dbReference type="ARBA" id="ARBA00022771"/>
    </source>
</evidence>
<dbReference type="PROSITE" id="PS50188">
    <property type="entry name" value="B302_SPRY"/>
    <property type="match status" value="1"/>
</dbReference>
<proteinExistence type="predicted"/>
<dbReference type="InterPro" id="IPR003877">
    <property type="entry name" value="SPRY_dom"/>
</dbReference>
<evidence type="ECO:0000256" key="1">
    <source>
        <dbReference type="ARBA" id="ARBA00022723"/>
    </source>
</evidence>
<dbReference type="SMART" id="SM00449">
    <property type="entry name" value="SPRY"/>
    <property type="match status" value="1"/>
</dbReference>
<evidence type="ECO:0000313" key="6">
    <source>
        <dbReference type="Proteomes" id="UP000472270"/>
    </source>
</evidence>
<accession>A0A673IEY8</accession>
<dbReference type="InterPro" id="IPR013320">
    <property type="entry name" value="ConA-like_dom_sf"/>
</dbReference>
<dbReference type="SUPFAM" id="SSF49899">
    <property type="entry name" value="Concanavalin A-like lectins/glucanases"/>
    <property type="match status" value="1"/>
</dbReference>
<dbReference type="Gene3D" id="2.60.120.920">
    <property type="match status" value="1"/>
</dbReference>
<dbReference type="Pfam" id="PF13765">
    <property type="entry name" value="PRY"/>
    <property type="match status" value="1"/>
</dbReference>
<keyword evidence="1" id="KW-0479">Metal-binding</keyword>
<dbReference type="SMART" id="SM00589">
    <property type="entry name" value="PRY"/>
    <property type="match status" value="1"/>
</dbReference>
<dbReference type="InterPro" id="IPR003879">
    <property type="entry name" value="Butyrophylin_SPRY"/>
</dbReference>
<feature type="domain" description="B30.2/SPRY" evidence="4">
    <location>
        <begin position="86"/>
        <end position="280"/>
    </location>
</feature>
<dbReference type="Ensembl" id="ENSSRHT00000038464.1">
    <property type="protein sequence ID" value="ENSSRHP00000037385.1"/>
    <property type="gene ID" value="ENSSRHG00000019119.1"/>
</dbReference>
<dbReference type="CDD" id="cd16040">
    <property type="entry name" value="SPRY_PRY_SNTX"/>
    <property type="match status" value="1"/>
</dbReference>
<dbReference type="FunFam" id="2.60.120.920:FF:000037">
    <property type="entry name" value="Si:dkey-191j3.2"/>
    <property type="match status" value="1"/>
</dbReference>
<sequence>MSTFCCRLSYCMVTEEGCAALASALSSNPSHLRELDLSYNHPGDSGVKLLSDTHLEKLNVDHGGECRITSGLQKCKSSIRQSFLVCSLVVNVCVVMCVLCSDACDLTLDPNTAHKHLVLSEENRKVTCVSERQSYPDHPDRFDEYYQVLCSESLTGRCYWETEWSGAGVYISVAYKEIKRKGRSDDCVFGRNMNSWSLECSNHRFTVRHNKETVISAASDSCKRVAVFLDESSGSLSFYSVSDTHTLTHLHTFTHTFTQPLHAGFYLYYNSSVSLCHIKH</sequence>
<dbReference type="Gene3D" id="3.80.10.10">
    <property type="entry name" value="Ribonuclease Inhibitor"/>
    <property type="match status" value="1"/>
</dbReference>
<dbReference type="InterPro" id="IPR051051">
    <property type="entry name" value="E3_ubiq-ligase_TRIM/RNF"/>
</dbReference>
<dbReference type="GO" id="GO:0005737">
    <property type="term" value="C:cytoplasm"/>
    <property type="evidence" value="ECO:0007669"/>
    <property type="project" value="UniProtKB-ARBA"/>
</dbReference>